<feature type="compositionally biased region" description="Pro residues" evidence="1">
    <location>
        <begin position="74"/>
        <end position="84"/>
    </location>
</feature>
<accession>A0A9D3NIG7</accession>
<keyword evidence="3" id="KW-1185">Reference proteome</keyword>
<organism evidence="2 3">
    <name type="scientific">Hemibagrus wyckioides</name>
    <dbReference type="NCBI Taxonomy" id="337641"/>
    <lineage>
        <taxon>Eukaryota</taxon>
        <taxon>Metazoa</taxon>
        <taxon>Chordata</taxon>
        <taxon>Craniata</taxon>
        <taxon>Vertebrata</taxon>
        <taxon>Euteleostomi</taxon>
        <taxon>Actinopterygii</taxon>
        <taxon>Neopterygii</taxon>
        <taxon>Teleostei</taxon>
        <taxon>Ostariophysi</taxon>
        <taxon>Siluriformes</taxon>
        <taxon>Bagridae</taxon>
        <taxon>Hemibagrus</taxon>
    </lineage>
</organism>
<gene>
    <name evidence="2" type="ORF">KOW79_015807</name>
</gene>
<name>A0A9D3NIG7_9TELE</name>
<dbReference type="Proteomes" id="UP000824219">
    <property type="component" value="Linkage Group LG18"/>
</dbReference>
<sequence length="109" mass="11951">MSAGLWRSLRRGIGRKREAVLVAEAGLAGLAVKRKVNVAERTVTARESCNLISTSQTWSGADLLVLSANTRTLPPPLLSPPFPNPRQYRSHSQPSPMLLLNQAKRKHSL</sequence>
<comment type="caution">
    <text evidence="2">The sequence shown here is derived from an EMBL/GenBank/DDBJ whole genome shotgun (WGS) entry which is preliminary data.</text>
</comment>
<evidence type="ECO:0000256" key="1">
    <source>
        <dbReference type="SAM" id="MobiDB-lite"/>
    </source>
</evidence>
<reference evidence="2 3" key="1">
    <citation type="submission" date="2021-06" db="EMBL/GenBank/DDBJ databases">
        <title>Chromosome-level genome assembly of the red-tail catfish (Hemibagrus wyckioides).</title>
        <authorList>
            <person name="Shao F."/>
        </authorList>
    </citation>
    <scope>NUCLEOTIDE SEQUENCE [LARGE SCALE GENOMIC DNA]</scope>
    <source>
        <strain evidence="2">EC202008001</strain>
        <tissue evidence="2">Blood</tissue>
    </source>
</reference>
<proteinExistence type="predicted"/>
<evidence type="ECO:0000313" key="3">
    <source>
        <dbReference type="Proteomes" id="UP000824219"/>
    </source>
</evidence>
<evidence type="ECO:0000313" key="2">
    <source>
        <dbReference type="EMBL" id="KAG7321392.1"/>
    </source>
</evidence>
<feature type="region of interest" description="Disordered" evidence="1">
    <location>
        <begin position="74"/>
        <end position="109"/>
    </location>
</feature>
<protein>
    <submittedName>
        <fullName evidence="2">Uncharacterized protein</fullName>
    </submittedName>
</protein>
<dbReference type="AlphaFoldDB" id="A0A9D3NIG7"/>
<dbReference type="EMBL" id="JAHKSW010000018">
    <property type="protein sequence ID" value="KAG7321392.1"/>
    <property type="molecule type" value="Genomic_DNA"/>
</dbReference>